<name>A0ABP6RCJ4_9MICC</name>
<dbReference type="Proteomes" id="UP001501736">
    <property type="component" value="Unassembled WGS sequence"/>
</dbReference>
<dbReference type="Gene3D" id="1.25.40.10">
    <property type="entry name" value="Tetratricopeptide repeat domain"/>
    <property type="match status" value="1"/>
</dbReference>
<feature type="repeat" description="TPR" evidence="1">
    <location>
        <begin position="89"/>
        <end position="122"/>
    </location>
</feature>
<evidence type="ECO:0000256" key="1">
    <source>
        <dbReference type="PROSITE-ProRule" id="PRU00339"/>
    </source>
</evidence>
<evidence type="ECO:0008006" key="4">
    <source>
        <dbReference type="Google" id="ProtNLM"/>
    </source>
</evidence>
<gene>
    <name evidence="2" type="ORF">GCM10020260_16650</name>
</gene>
<dbReference type="EMBL" id="BAAAYG010000005">
    <property type="protein sequence ID" value="GAA3284987.1"/>
    <property type="molecule type" value="Genomic_DNA"/>
</dbReference>
<evidence type="ECO:0000313" key="3">
    <source>
        <dbReference type="Proteomes" id="UP001501736"/>
    </source>
</evidence>
<reference evidence="3" key="1">
    <citation type="journal article" date="2019" name="Int. J. Syst. Evol. Microbiol.">
        <title>The Global Catalogue of Microorganisms (GCM) 10K type strain sequencing project: providing services to taxonomists for standard genome sequencing and annotation.</title>
        <authorList>
            <consortium name="The Broad Institute Genomics Platform"/>
            <consortium name="The Broad Institute Genome Sequencing Center for Infectious Disease"/>
            <person name="Wu L."/>
            <person name="Ma J."/>
        </authorList>
    </citation>
    <scope>NUCLEOTIDE SEQUENCE [LARGE SCALE GENOMIC DNA]</scope>
    <source>
        <strain evidence="3">JCM 11483</strain>
    </source>
</reference>
<dbReference type="InterPro" id="IPR019734">
    <property type="entry name" value="TPR_rpt"/>
</dbReference>
<dbReference type="RefSeq" id="WP_344720175.1">
    <property type="nucleotide sequence ID" value="NZ_BAAAYG010000005.1"/>
</dbReference>
<organism evidence="2 3">
    <name type="scientific">Nesterenkonia halobia</name>
    <dbReference type="NCBI Taxonomy" id="37922"/>
    <lineage>
        <taxon>Bacteria</taxon>
        <taxon>Bacillati</taxon>
        <taxon>Actinomycetota</taxon>
        <taxon>Actinomycetes</taxon>
        <taxon>Micrococcales</taxon>
        <taxon>Micrococcaceae</taxon>
        <taxon>Nesterenkonia</taxon>
    </lineage>
</organism>
<dbReference type="PROSITE" id="PS50005">
    <property type="entry name" value="TPR"/>
    <property type="match status" value="1"/>
</dbReference>
<evidence type="ECO:0000313" key="2">
    <source>
        <dbReference type="EMBL" id="GAA3284987.1"/>
    </source>
</evidence>
<keyword evidence="3" id="KW-1185">Reference proteome</keyword>
<dbReference type="SUPFAM" id="SSF48452">
    <property type="entry name" value="TPR-like"/>
    <property type="match status" value="1"/>
</dbReference>
<sequence length="660" mass="71796">MLKPLVLAADVGRRAVRTAAKAPGADLALARAVVAAGRTVPAARGDTLRPDRSRLGALHEQAADVLFTANPDGAARLLAATDVARIDDADRLERLARRFLAVDEYEAALRLRRRAVDLQPENPVRWGALAASLRRSAAGGLVRDSVAGLVEGPVAEEEAARRALARAVELAGDDAEIRFELGCLTFDQGRTEDGLDHLQGAVARRPDARWLIEYAHRARRPHVLQLDRALDAYEQALDRAPHSNVALRGVISAGARAGQDWPRLWAAAMRYEASLRRGLARRQALAAELEPLVTAAHLDAERAETIMALLSHAETRGTRLRWATTSLIVLRLQFAGRLRDGFALRRRLAERTLDWLGRSSGGHAGHRQKVLAALLALGREQEALELIDPLPWEPDSRRGRRQLEKLRADAQLAAGEPGPYLEYSSQVRSEVPLPGEERMAALVAGRRVAVVGPAQTDDQLGELIDSYDVVVRTRFQAGFVAENAARLGSRTDITYYAGRDQELLAAEGAAAAEAGDLALVVARPLSMDAARGLLGGELPEWLRVARHDFSLCYHGALLGVPRIVYDVLQFDPAEIALFHADFYAGSQAYSAGYWEEQHIGFGPYSKMNDVIASHDLAGDFRFMQAVAATGRLTAHGASAEVMALDLDDYLERVEAAPLFG</sequence>
<comment type="caution">
    <text evidence="2">The sequence shown here is derived from an EMBL/GenBank/DDBJ whole genome shotgun (WGS) entry which is preliminary data.</text>
</comment>
<keyword evidence="1" id="KW-0802">TPR repeat</keyword>
<protein>
    <recommendedName>
        <fullName evidence="4">Tetratricopeptide repeat protein</fullName>
    </recommendedName>
</protein>
<accession>A0ABP6RCJ4</accession>
<dbReference type="InterPro" id="IPR011990">
    <property type="entry name" value="TPR-like_helical_dom_sf"/>
</dbReference>
<proteinExistence type="predicted"/>